<dbReference type="Proteomes" id="UP000054217">
    <property type="component" value="Unassembled WGS sequence"/>
</dbReference>
<dbReference type="EMBL" id="KN831954">
    <property type="protein sequence ID" value="KIO09610.1"/>
    <property type="molecule type" value="Genomic_DNA"/>
</dbReference>
<reference evidence="1 2" key="1">
    <citation type="submission" date="2014-04" db="EMBL/GenBank/DDBJ databases">
        <authorList>
            <consortium name="DOE Joint Genome Institute"/>
            <person name="Kuo A."/>
            <person name="Kohler A."/>
            <person name="Costa M.D."/>
            <person name="Nagy L.G."/>
            <person name="Floudas D."/>
            <person name="Copeland A."/>
            <person name="Barry K.W."/>
            <person name="Cichocki N."/>
            <person name="Veneault-Fourrey C."/>
            <person name="LaButti K."/>
            <person name="Lindquist E.A."/>
            <person name="Lipzen A."/>
            <person name="Lundell T."/>
            <person name="Morin E."/>
            <person name="Murat C."/>
            <person name="Sun H."/>
            <person name="Tunlid A."/>
            <person name="Henrissat B."/>
            <person name="Grigoriev I.V."/>
            <person name="Hibbett D.S."/>
            <person name="Martin F."/>
            <person name="Nordberg H.P."/>
            <person name="Cantor M.N."/>
            <person name="Hua S.X."/>
        </authorList>
    </citation>
    <scope>NUCLEOTIDE SEQUENCE [LARGE SCALE GENOMIC DNA]</scope>
    <source>
        <strain evidence="1 2">Marx 270</strain>
    </source>
</reference>
<sequence length="64" mass="7275">MPPAKAQFVVGMDWARTITKLARVRERSKIRPLTNRLVVSLCNELYVSAVGQYSPTFTFDPAYL</sequence>
<dbReference type="AlphaFoldDB" id="A0A0C3P823"/>
<evidence type="ECO:0000313" key="2">
    <source>
        <dbReference type="Proteomes" id="UP000054217"/>
    </source>
</evidence>
<dbReference type="InParanoid" id="A0A0C3P823"/>
<evidence type="ECO:0000313" key="1">
    <source>
        <dbReference type="EMBL" id="KIO09610.1"/>
    </source>
</evidence>
<keyword evidence="2" id="KW-1185">Reference proteome</keyword>
<reference evidence="2" key="2">
    <citation type="submission" date="2015-01" db="EMBL/GenBank/DDBJ databases">
        <title>Evolutionary Origins and Diversification of the Mycorrhizal Mutualists.</title>
        <authorList>
            <consortium name="DOE Joint Genome Institute"/>
            <consortium name="Mycorrhizal Genomics Consortium"/>
            <person name="Kohler A."/>
            <person name="Kuo A."/>
            <person name="Nagy L.G."/>
            <person name="Floudas D."/>
            <person name="Copeland A."/>
            <person name="Barry K.W."/>
            <person name="Cichocki N."/>
            <person name="Veneault-Fourrey C."/>
            <person name="LaButti K."/>
            <person name="Lindquist E.A."/>
            <person name="Lipzen A."/>
            <person name="Lundell T."/>
            <person name="Morin E."/>
            <person name="Murat C."/>
            <person name="Riley R."/>
            <person name="Ohm R."/>
            <person name="Sun H."/>
            <person name="Tunlid A."/>
            <person name="Henrissat B."/>
            <person name="Grigoriev I.V."/>
            <person name="Hibbett D.S."/>
            <person name="Martin F."/>
        </authorList>
    </citation>
    <scope>NUCLEOTIDE SEQUENCE [LARGE SCALE GENOMIC DNA]</scope>
    <source>
        <strain evidence="2">Marx 270</strain>
    </source>
</reference>
<accession>A0A0C3P823</accession>
<proteinExistence type="predicted"/>
<dbReference type="HOGENOM" id="CLU_2868589_0_0_1"/>
<gene>
    <name evidence="1" type="ORF">M404DRAFT_996438</name>
</gene>
<name>A0A0C3P823_PISTI</name>
<organism evidence="1 2">
    <name type="scientific">Pisolithus tinctorius Marx 270</name>
    <dbReference type="NCBI Taxonomy" id="870435"/>
    <lineage>
        <taxon>Eukaryota</taxon>
        <taxon>Fungi</taxon>
        <taxon>Dikarya</taxon>
        <taxon>Basidiomycota</taxon>
        <taxon>Agaricomycotina</taxon>
        <taxon>Agaricomycetes</taxon>
        <taxon>Agaricomycetidae</taxon>
        <taxon>Boletales</taxon>
        <taxon>Sclerodermatineae</taxon>
        <taxon>Pisolithaceae</taxon>
        <taxon>Pisolithus</taxon>
    </lineage>
</organism>
<protein>
    <submittedName>
        <fullName evidence="1">Uncharacterized protein</fullName>
    </submittedName>
</protein>